<sequence length="113" mass="12175">MSHTVTPVQDPKIDVEMHSGGAPASSTSFLLILAGPERELGSPRRAAATGPRLGAVECYMPGNGRQDLRWNILSEDKPPLVPVLPPSYCSHFQPGGCNLMRSMPCQPDLVRIP</sequence>
<name>A0A9Q3HY28_9BASI</name>
<dbReference type="EMBL" id="AVOT02027162">
    <property type="protein sequence ID" value="MBW0519144.1"/>
    <property type="molecule type" value="Genomic_DNA"/>
</dbReference>
<evidence type="ECO:0000256" key="1">
    <source>
        <dbReference type="SAM" id="MobiDB-lite"/>
    </source>
</evidence>
<accession>A0A9Q3HY28</accession>
<keyword evidence="3" id="KW-1185">Reference proteome</keyword>
<evidence type="ECO:0000313" key="3">
    <source>
        <dbReference type="Proteomes" id="UP000765509"/>
    </source>
</evidence>
<gene>
    <name evidence="2" type="ORF">O181_058859</name>
</gene>
<proteinExistence type="predicted"/>
<feature type="region of interest" description="Disordered" evidence="1">
    <location>
        <begin position="1"/>
        <end position="23"/>
    </location>
</feature>
<dbReference type="Proteomes" id="UP000765509">
    <property type="component" value="Unassembled WGS sequence"/>
</dbReference>
<dbReference type="AlphaFoldDB" id="A0A9Q3HY28"/>
<comment type="caution">
    <text evidence="2">The sequence shown here is derived from an EMBL/GenBank/DDBJ whole genome shotgun (WGS) entry which is preliminary data.</text>
</comment>
<reference evidence="2" key="1">
    <citation type="submission" date="2021-03" db="EMBL/GenBank/DDBJ databases">
        <title>Draft genome sequence of rust myrtle Austropuccinia psidii MF-1, a brazilian biotype.</title>
        <authorList>
            <person name="Quecine M.C."/>
            <person name="Pachon D.M.R."/>
            <person name="Bonatelli M.L."/>
            <person name="Correr F.H."/>
            <person name="Franceschini L.M."/>
            <person name="Leite T.F."/>
            <person name="Margarido G.R.A."/>
            <person name="Almeida C.A."/>
            <person name="Ferrarezi J.A."/>
            <person name="Labate C.A."/>
        </authorList>
    </citation>
    <scope>NUCLEOTIDE SEQUENCE</scope>
    <source>
        <strain evidence="2">MF-1</strain>
    </source>
</reference>
<evidence type="ECO:0000313" key="2">
    <source>
        <dbReference type="EMBL" id="MBW0519144.1"/>
    </source>
</evidence>
<protein>
    <submittedName>
        <fullName evidence="2">Uncharacterized protein</fullName>
    </submittedName>
</protein>
<organism evidence="2 3">
    <name type="scientific">Austropuccinia psidii MF-1</name>
    <dbReference type="NCBI Taxonomy" id="1389203"/>
    <lineage>
        <taxon>Eukaryota</taxon>
        <taxon>Fungi</taxon>
        <taxon>Dikarya</taxon>
        <taxon>Basidiomycota</taxon>
        <taxon>Pucciniomycotina</taxon>
        <taxon>Pucciniomycetes</taxon>
        <taxon>Pucciniales</taxon>
        <taxon>Sphaerophragmiaceae</taxon>
        <taxon>Austropuccinia</taxon>
    </lineage>
</organism>